<dbReference type="AlphaFoldDB" id="A0AAN0NLP8"/>
<feature type="domain" description="YgjP-like metallopeptidase" evidence="1">
    <location>
        <begin position="25"/>
        <end position="217"/>
    </location>
</feature>
<dbReference type="Gene3D" id="3.30.2010.10">
    <property type="entry name" value="Metalloproteases ('zincins'), catalytic domain"/>
    <property type="match status" value="1"/>
</dbReference>
<dbReference type="Proteomes" id="UP001470809">
    <property type="component" value="Chromosome"/>
</dbReference>
<dbReference type="InterPro" id="IPR002725">
    <property type="entry name" value="YgjP-like_metallopeptidase"/>
</dbReference>
<dbReference type="InterPro" id="IPR053136">
    <property type="entry name" value="UTP_pyrophosphatase-like"/>
</dbReference>
<dbReference type="KEGG" id="yrh:AABB31_20850"/>
<accession>A0AAN0NLP8</accession>
<dbReference type="PANTHER" id="PTHR30399">
    <property type="entry name" value="UNCHARACTERIZED PROTEIN YGJP"/>
    <property type="match status" value="1"/>
</dbReference>
<proteinExistence type="predicted"/>
<name>A0AAN0NLP8_9RHOB</name>
<dbReference type="EMBL" id="CP151767">
    <property type="protein sequence ID" value="WZU67364.2"/>
    <property type="molecule type" value="Genomic_DNA"/>
</dbReference>
<dbReference type="PANTHER" id="PTHR30399:SF1">
    <property type="entry name" value="UTP PYROPHOSPHATASE"/>
    <property type="match status" value="1"/>
</dbReference>
<dbReference type="RefSeq" id="WP_373635156.1">
    <property type="nucleotide sequence ID" value="NZ_CP151767.2"/>
</dbReference>
<evidence type="ECO:0000313" key="2">
    <source>
        <dbReference type="EMBL" id="WZU67364.2"/>
    </source>
</evidence>
<gene>
    <name evidence="2" type="ORF">AABB31_20850</name>
</gene>
<protein>
    <submittedName>
        <fullName evidence="2">M48 family metallopeptidase</fullName>
    </submittedName>
</protein>
<evidence type="ECO:0000313" key="3">
    <source>
        <dbReference type="Proteomes" id="UP001470809"/>
    </source>
</evidence>
<keyword evidence="3" id="KW-1185">Reference proteome</keyword>
<organism evidence="2 3">
    <name type="scientific">Yoonia rhodophyticola</name>
    <dbReference type="NCBI Taxonomy" id="3137370"/>
    <lineage>
        <taxon>Bacteria</taxon>
        <taxon>Pseudomonadati</taxon>
        <taxon>Pseudomonadota</taxon>
        <taxon>Alphaproteobacteria</taxon>
        <taxon>Rhodobacterales</taxon>
        <taxon>Paracoccaceae</taxon>
        <taxon>Yoonia</taxon>
    </lineage>
</organism>
<dbReference type="Pfam" id="PF01863">
    <property type="entry name" value="YgjP-like"/>
    <property type="match status" value="1"/>
</dbReference>
<evidence type="ECO:0000259" key="1">
    <source>
        <dbReference type="Pfam" id="PF01863"/>
    </source>
</evidence>
<reference evidence="2" key="1">
    <citation type="submission" date="2024-08" db="EMBL/GenBank/DDBJ databases">
        <title>Phylogenomic analyses of a clade within the roseobacter group suggest taxonomic reassignments of species of the genera Aestuariivita, Citreicella, Loktanella, Nautella, Pelagibaca, Ruegeria, Thalassobius, Thiobacimonas and Tropicibacter, and the proposal o.</title>
        <authorList>
            <person name="Jeon C.O."/>
        </authorList>
    </citation>
    <scope>NUCLEOTIDE SEQUENCE</scope>
    <source>
        <strain evidence="2">SS1-5</strain>
    </source>
</reference>
<sequence length="229" mass="25650">MGRHTLEGNPPIDVILRRSARAKRMSLRLSRLDGRVILTLPPHARDREGVAFLSEREAWLREHLADVAPVIPVGLGGDVMFEGRSHPIIAATSGRARLEAGNFLVTDPARAATQVKAILRIAARDRLAAASDAYATQLGRQYARLSLRDTRSRWGSCSSAGVLMYSWRLIMAPPEILNYVAAHEVAHLVEMNHSDAFWAVVAGLDPDYQPKRRWLRENGDQLHRYQFDD</sequence>
<dbReference type="CDD" id="cd07344">
    <property type="entry name" value="M48_yhfN_like"/>
    <property type="match status" value="1"/>
</dbReference>